<sequence>MGIVTSTDCRSAAWGLRQLHDLGRQAENRVVQLYELHDYDNVDNSTNSDNEKDYSNGTKVCMMMLIVAALIFYYFDNDDVKEENADDGFDNRNSSSTEIMRWMVLSRKRMLMIVPSIVTVATLK</sequence>
<accession>A0AAV3ZX17</accession>
<dbReference type="Proteomes" id="UP000735302">
    <property type="component" value="Unassembled WGS sequence"/>
</dbReference>
<evidence type="ECO:0000256" key="1">
    <source>
        <dbReference type="SAM" id="Phobius"/>
    </source>
</evidence>
<feature type="transmembrane region" description="Helical" evidence="1">
    <location>
        <begin position="57"/>
        <end position="75"/>
    </location>
</feature>
<name>A0AAV3ZX17_9GAST</name>
<comment type="caution">
    <text evidence="2">The sequence shown here is derived from an EMBL/GenBank/DDBJ whole genome shotgun (WGS) entry which is preliminary data.</text>
</comment>
<evidence type="ECO:0000313" key="3">
    <source>
        <dbReference type="Proteomes" id="UP000735302"/>
    </source>
</evidence>
<dbReference type="AlphaFoldDB" id="A0AAV3ZX17"/>
<reference evidence="2 3" key="1">
    <citation type="journal article" date="2021" name="Elife">
        <title>Chloroplast acquisition without the gene transfer in kleptoplastic sea slugs, Plakobranchus ocellatus.</title>
        <authorList>
            <person name="Maeda T."/>
            <person name="Takahashi S."/>
            <person name="Yoshida T."/>
            <person name="Shimamura S."/>
            <person name="Takaki Y."/>
            <person name="Nagai Y."/>
            <person name="Toyoda A."/>
            <person name="Suzuki Y."/>
            <person name="Arimoto A."/>
            <person name="Ishii H."/>
            <person name="Satoh N."/>
            <person name="Nishiyama T."/>
            <person name="Hasebe M."/>
            <person name="Maruyama T."/>
            <person name="Minagawa J."/>
            <person name="Obokata J."/>
            <person name="Shigenobu S."/>
        </authorList>
    </citation>
    <scope>NUCLEOTIDE SEQUENCE [LARGE SCALE GENOMIC DNA]</scope>
</reference>
<keyword evidence="3" id="KW-1185">Reference proteome</keyword>
<keyword evidence="1" id="KW-1133">Transmembrane helix</keyword>
<keyword evidence="1" id="KW-0812">Transmembrane</keyword>
<proteinExistence type="predicted"/>
<dbReference type="EMBL" id="BLXT01002928">
    <property type="protein sequence ID" value="GFN98982.1"/>
    <property type="molecule type" value="Genomic_DNA"/>
</dbReference>
<gene>
    <name evidence="2" type="ORF">PoB_002548800</name>
</gene>
<protein>
    <submittedName>
        <fullName evidence="2">Uncharacterized protein</fullName>
    </submittedName>
</protein>
<evidence type="ECO:0000313" key="2">
    <source>
        <dbReference type="EMBL" id="GFN98982.1"/>
    </source>
</evidence>
<keyword evidence="1" id="KW-0472">Membrane</keyword>
<organism evidence="2 3">
    <name type="scientific">Plakobranchus ocellatus</name>
    <dbReference type="NCBI Taxonomy" id="259542"/>
    <lineage>
        <taxon>Eukaryota</taxon>
        <taxon>Metazoa</taxon>
        <taxon>Spiralia</taxon>
        <taxon>Lophotrochozoa</taxon>
        <taxon>Mollusca</taxon>
        <taxon>Gastropoda</taxon>
        <taxon>Heterobranchia</taxon>
        <taxon>Euthyneura</taxon>
        <taxon>Panpulmonata</taxon>
        <taxon>Sacoglossa</taxon>
        <taxon>Placobranchoidea</taxon>
        <taxon>Plakobranchidae</taxon>
        <taxon>Plakobranchus</taxon>
    </lineage>
</organism>